<dbReference type="OrthoDB" id="236897at2"/>
<organism evidence="2 3">
    <name type="scientific">Arthrobacter terricola</name>
    <dbReference type="NCBI Taxonomy" id="2547396"/>
    <lineage>
        <taxon>Bacteria</taxon>
        <taxon>Bacillati</taxon>
        <taxon>Actinomycetota</taxon>
        <taxon>Actinomycetes</taxon>
        <taxon>Micrococcales</taxon>
        <taxon>Micrococcaceae</taxon>
        <taxon>Arthrobacter</taxon>
    </lineage>
</organism>
<protein>
    <submittedName>
        <fullName evidence="2">Aminoglycoside phosphotransferase family protein</fullName>
    </submittedName>
</protein>
<sequence length="291" mass="32634">MVTRPDCRHFDAEDSNAVVIELPTGDVTEGMVRIGSTVRRPAHPRSFAVAAYLDHLDSQGFDGSPRFLGRDSQGRDVLTFIDGTCAAQIPESWVRSEVLLTSLGRLLRRLTDASLSYWAAEFPFPESRVAPDPDPPELVSHMDVTPQNVVVRDGLAVGLVDFDLARPTTVLAEFANTAMHWCPLMADADLWPGWETTDRFRRLRLLADSYGLDDERRRRLPAFAVGAAGRSWARMKARAEQDGGGWARMWAEGVGDKIMRRQEWLRENSAALERALLDPDRTRDQKPDPNH</sequence>
<feature type="domain" description="Aminoglycoside phosphotransferase" evidence="1">
    <location>
        <begin position="132"/>
        <end position="190"/>
    </location>
</feature>
<dbReference type="AlphaFoldDB" id="A0A4R5KS21"/>
<dbReference type="EMBL" id="SMRU01000007">
    <property type="protein sequence ID" value="TDF97795.1"/>
    <property type="molecule type" value="Genomic_DNA"/>
</dbReference>
<dbReference type="Gene3D" id="3.90.1200.10">
    <property type="match status" value="1"/>
</dbReference>
<dbReference type="SUPFAM" id="SSF56112">
    <property type="entry name" value="Protein kinase-like (PK-like)"/>
    <property type="match status" value="1"/>
</dbReference>
<dbReference type="InterPro" id="IPR011009">
    <property type="entry name" value="Kinase-like_dom_sf"/>
</dbReference>
<dbReference type="GO" id="GO:0016740">
    <property type="term" value="F:transferase activity"/>
    <property type="evidence" value="ECO:0007669"/>
    <property type="project" value="UniProtKB-KW"/>
</dbReference>
<dbReference type="RefSeq" id="WP_133203554.1">
    <property type="nucleotide sequence ID" value="NZ_SMRU01000007.1"/>
</dbReference>
<dbReference type="Proteomes" id="UP000295511">
    <property type="component" value="Unassembled WGS sequence"/>
</dbReference>
<accession>A0A4R5KS21</accession>
<reference evidence="2 3" key="1">
    <citation type="submission" date="2019-03" db="EMBL/GenBank/DDBJ databases">
        <title>Whole genome sequence of Arthrobacter sp JH1-1.</title>
        <authorList>
            <person name="Trinh H.N."/>
        </authorList>
    </citation>
    <scope>NUCLEOTIDE SEQUENCE [LARGE SCALE GENOMIC DNA]</scope>
    <source>
        <strain evidence="2 3">JH1-1</strain>
    </source>
</reference>
<dbReference type="Pfam" id="PF01636">
    <property type="entry name" value="APH"/>
    <property type="match status" value="1"/>
</dbReference>
<evidence type="ECO:0000313" key="2">
    <source>
        <dbReference type="EMBL" id="TDF97795.1"/>
    </source>
</evidence>
<comment type="caution">
    <text evidence="2">The sequence shown here is derived from an EMBL/GenBank/DDBJ whole genome shotgun (WGS) entry which is preliminary data.</text>
</comment>
<dbReference type="InterPro" id="IPR002575">
    <property type="entry name" value="Aminoglycoside_PTrfase"/>
</dbReference>
<proteinExistence type="predicted"/>
<keyword evidence="2" id="KW-0808">Transferase</keyword>
<keyword evidence="3" id="KW-1185">Reference proteome</keyword>
<gene>
    <name evidence="2" type="ORF">E1809_07230</name>
</gene>
<evidence type="ECO:0000259" key="1">
    <source>
        <dbReference type="Pfam" id="PF01636"/>
    </source>
</evidence>
<evidence type="ECO:0000313" key="3">
    <source>
        <dbReference type="Proteomes" id="UP000295511"/>
    </source>
</evidence>
<name>A0A4R5KS21_9MICC</name>